<feature type="domain" description="Antistasin-like" evidence="5">
    <location>
        <begin position="703"/>
        <end position="728"/>
    </location>
</feature>
<feature type="region of interest" description="Disordered" evidence="3">
    <location>
        <begin position="499"/>
        <end position="567"/>
    </location>
</feature>
<evidence type="ECO:0000259" key="5">
    <source>
        <dbReference type="PROSITE" id="PS51252"/>
    </source>
</evidence>
<evidence type="ECO:0000256" key="2">
    <source>
        <dbReference type="ARBA" id="ARBA00022900"/>
    </source>
</evidence>
<dbReference type="OrthoDB" id="5976811at2759"/>
<dbReference type="EMBL" id="SKCS01000147">
    <property type="protein sequence ID" value="TNN15497.1"/>
    <property type="molecule type" value="Genomic_DNA"/>
</dbReference>
<dbReference type="PROSITE" id="PS51252">
    <property type="entry name" value="ANTISTASIN"/>
    <property type="match status" value="1"/>
</dbReference>
<feature type="region of interest" description="Disordered" evidence="3">
    <location>
        <begin position="434"/>
        <end position="467"/>
    </location>
</feature>
<feature type="compositionally biased region" description="Basic and acidic residues" evidence="3">
    <location>
        <begin position="358"/>
        <end position="370"/>
    </location>
</feature>
<evidence type="ECO:0000256" key="3">
    <source>
        <dbReference type="SAM" id="MobiDB-lite"/>
    </source>
</evidence>
<evidence type="ECO:0000256" key="1">
    <source>
        <dbReference type="ARBA" id="ARBA00022690"/>
    </source>
</evidence>
<gene>
    <name evidence="6" type="ORF">EWB00_001235</name>
</gene>
<feature type="compositionally biased region" description="Basic and acidic residues" evidence="3">
    <location>
        <begin position="499"/>
        <end position="541"/>
    </location>
</feature>
<dbReference type="SUPFAM" id="SSF57262">
    <property type="entry name" value="Leech antihemostatic proteins"/>
    <property type="match status" value="1"/>
</dbReference>
<protein>
    <recommendedName>
        <fullName evidence="5">Antistasin-like domain-containing protein</fullName>
    </recommendedName>
</protein>
<feature type="compositionally biased region" description="Polar residues" evidence="3">
    <location>
        <begin position="371"/>
        <end position="390"/>
    </location>
</feature>
<feature type="compositionally biased region" description="Polar residues" evidence="3">
    <location>
        <begin position="613"/>
        <end position="633"/>
    </location>
</feature>
<evidence type="ECO:0000256" key="4">
    <source>
        <dbReference type="SAM" id="SignalP"/>
    </source>
</evidence>
<accession>A0A4Z2DG93</accession>
<reference evidence="6 7" key="1">
    <citation type="submission" date="2019-03" db="EMBL/GenBank/DDBJ databases">
        <title>An improved genome assembly of the fluke Schistosoma japonicum.</title>
        <authorList>
            <person name="Hu W."/>
            <person name="Luo F."/>
            <person name="Yin M."/>
            <person name="Mo X."/>
            <person name="Sun C."/>
            <person name="Wu Q."/>
            <person name="Zhu B."/>
            <person name="Xiang M."/>
            <person name="Wang J."/>
            <person name="Wang Y."/>
            <person name="Zhang T."/>
            <person name="Xu B."/>
            <person name="Zheng H."/>
            <person name="Feng Z."/>
        </authorList>
    </citation>
    <scope>NUCLEOTIDE SEQUENCE [LARGE SCALE GENOMIC DNA]</scope>
    <source>
        <strain evidence="6">HuSjv2</strain>
        <tissue evidence="6">Worms</tissue>
    </source>
</reference>
<feature type="compositionally biased region" description="Basic residues" evidence="3">
    <location>
        <begin position="542"/>
        <end position="551"/>
    </location>
</feature>
<dbReference type="InterPro" id="IPR011061">
    <property type="entry name" value="Hirudin/antistatin"/>
</dbReference>
<feature type="signal peptide" evidence="4">
    <location>
        <begin position="1"/>
        <end position="19"/>
    </location>
</feature>
<keyword evidence="4" id="KW-0732">Signal</keyword>
<feature type="region of interest" description="Disordered" evidence="3">
    <location>
        <begin position="588"/>
        <end position="633"/>
    </location>
</feature>
<feature type="compositionally biased region" description="Basic and acidic residues" evidence="3">
    <location>
        <begin position="107"/>
        <end position="118"/>
    </location>
</feature>
<dbReference type="GO" id="GO:0004867">
    <property type="term" value="F:serine-type endopeptidase inhibitor activity"/>
    <property type="evidence" value="ECO:0007669"/>
    <property type="project" value="UniProtKB-KW"/>
</dbReference>
<dbReference type="Gene3D" id="2.10.22.10">
    <property type="entry name" value="Antistasin, domain 1"/>
    <property type="match status" value="1"/>
</dbReference>
<comment type="caution">
    <text evidence="6">The sequence shown here is derived from an EMBL/GenBank/DDBJ whole genome shotgun (WGS) entry which is preliminary data.</text>
</comment>
<dbReference type="Proteomes" id="UP000311919">
    <property type="component" value="Unassembled WGS sequence"/>
</dbReference>
<sequence length="736" mass="85983">MNIFSLFLIIYWITSLSSANNEGDNYHFDINHGNNDENRHPHYPHHNHQLYYHHYYDNRLENERRYENQPHHNEHHHYHYPHDVQHHLGKPYHPEGLKHMPMNERDHHVESPQHHQQNERQPINTDYREKNLIPPKSTLAEPYSPGRQNEERKDYLQPVKHVAATSSTKERELSNKQQGMGMNKQKLEEQRNNLPEKNEHNRHHQQHPHHQEPIHQVEQAENKSSEHRSDKNLPTENNNKHSPNLPKPVTLLRGASMVQSTEHTEHRDESNQRTHPDQTPNNLNSNNNRQPELPHSGLEKPDHSLESYKESSEHKYPTHQPEKSKKHEKLTDVNRQRSSEDSNQHPKLTNEGSFSQTHTHETKRKTDDNNRPTISHSITSVSFVSGTTKYDSPKSTESKLSSTNTGISSESLKMIKSEIEKALQKDLQNIVLKLQKTKDEENKKTSTPSPKPTPSPSETSPPIIRNDENVGKHYESMQHGIPQRHHDEDYARKPRYVRSHHEWDHHDRRDDEHEPREPEEREHRSEKHEPRPPFRDRDIPLPHHHHHHPSPSHHPFPPKPEDELRNLPPIHPLLYQRHIRLSHESNKRNQEMPYESHPSSEDSPSSPNRRENNYQNSYQSKLPTRNQQKPRSIIQSASSTINGTHQLIEKDYTTILDSVSIPLSINIDDYSSSGCPFTPCNTECKGSLYKLNVTTGCPTCQCCNEVKCTKLCTHGYEADDYGCPTCKCLAPIASYY</sequence>
<proteinExistence type="predicted"/>
<organism evidence="6 7">
    <name type="scientific">Schistosoma japonicum</name>
    <name type="common">Blood fluke</name>
    <dbReference type="NCBI Taxonomy" id="6182"/>
    <lineage>
        <taxon>Eukaryota</taxon>
        <taxon>Metazoa</taxon>
        <taxon>Spiralia</taxon>
        <taxon>Lophotrochozoa</taxon>
        <taxon>Platyhelminthes</taxon>
        <taxon>Trematoda</taxon>
        <taxon>Digenea</taxon>
        <taxon>Strigeidida</taxon>
        <taxon>Schistosomatoidea</taxon>
        <taxon>Schistosomatidae</taxon>
        <taxon>Schistosoma</taxon>
    </lineage>
</organism>
<dbReference type="AlphaFoldDB" id="A0A4Z2DG93"/>
<keyword evidence="2" id="KW-0722">Serine protease inhibitor</keyword>
<feature type="compositionally biased region" description="Basic and acidic residues" evidence="3">
    <location>
        <begin position="297"/>
        <end position="344"/>
    </location>
</feature>
<feature type="region of interest" description="Disordered" evidence="3">
    <location>
        <begin position="107"/>
        <end position="407"/>
    </location>
</feature>
<evidence type="ECO:0000313" key="6">
    <source>
        <dbReference type="EMBL" id="TNN15497.1"/>
    </source>
</evidence>
<feature type="compositionally biased region" description="Polar residues" evidence="3">
    <location>
        <begin position="345"/>
        <end position="357"/>
    </location>
</feature>
<keyword evidence="1" id="KW-0646">Protease inhibitor</keyword>
<dbReference type="InterPro" id="IPR004094">
    <property type="entry name" value="Antistasin-like"/>
</dbReference>
<evidence type="ECO:0000313" key="7">
    <source>
        <dbReference type="Proteomes" id="UP000311919"/>
    </source>
</evidence>
<feature type="compositionally biased region" description="Basic and acidic residues" evidence="3">
    <location>
        <begin position="209"/>
        <end position="233"/>
    </location>
</feature>
<name>A0A4Z2DG93_SCHJA</name>
<feature type="compositionally biased region" description="Polar residues" evidence="3">
    <location>
        <begin position="398"/>
        <end position="407"/>
    </location>
</feature>
<keyword evidence="7" id="KW-1185">Reference proteome</keyword>
<feature type="compositionally biased region" description="Basic and acidic residues" evidence="3">
    <location>
        <begin position="262"/>
        <end position="276"/>
    </location>
</feature>
<feature type="chain" id="PRO_5021244520" description="Antistasin-like domain-containing protein" evidence="4">
    <location>
        <begin position="20"/>
        <end position="736"/>
    </location>
</feature>
<dbReference type="Pfam" id="PF02822">
    <property type="entry name" value="Antistasin"/>
    <property type="match status" value="1"/>
</dbReference>
<feature type="compositionally biased region" description="Low complexity" evidence="3">
    <location>
        <begin position="593"/>
        <end position="607"/>
    </location>
</feature>
<feature type="compositionally biased region" description="Basic and acidic residues" evidence="3">
    <location>
        <begin position="185"/>
        <end position="199"/>
    </location>
</feature>